<dbReference type="KEGG" id="pla:Plav_0613"/>
<dbReference type="AlphaFoldDB" id="A7HQQ3"/>
<name>A7HQQ3_PARL1</name>
<dbReference type="Proteomes" id="UP000006377">
    <property type="component" value="Chromosome"/>
</dbReference>
<evidence type="ECO:0000313" key="2">
    <source>
        <dbReference type="Proteomes" id="UP000006377"/>
    </source>
</evidence>
<dbReference type="HOGENOM" id="CLU_2702257_0_0_5"/>
<gene>
    <name evidence="1" type="ordered locus">Plav_0613</name>
</gene>
<dbReference type="STRING" id="402881.Plav_0613"/>
<accession>A7HQQ3</accession>
<protein>
    <submittedName>
        <fullName evidence="1">Uncharacterized protein</fullName>
    </submittedName>
</protein>
<keyword evidence="2" id="KW-1185">Reference proteome</keyword>
<reference evidence="1 2" key="1">
    <citation type="journal article" date="2011" name="Stand. Genomic Sci.">
        <title>Complete genome sequence of Parvibaculum lavamentivorans type strain (DS-1(T)).</title>
        <authorList>
            <person name="Schleheck D."/>
            <person name="Weiss M."/>
            <person name="Pitluck S."/>
            <person name="Bruce D."/>
            <person name="Land M.L."/>
            <person name="Han S."/>
            <person name="Saunders E."/>
            <person name="Tapia R."/>
            <person name="Detter C."/>
            <person name="Brettin T."/>
            <person name="Han J."/>
            <person name="Woyke T."/>
            <person name="Goodwin L."/>
            <person name="Pennacchio L."/>
            <person name="Nolan M."/>
            <person name="Cook A.M."/>
            <person name="Kjelleberg S."/>
            <person name="Thomas T."/>
        </authorList>
    </citation>
    <scope>NUCLEOTIDE SEQUENCE [LARGE SCALE GENOMIC DNA]</scope>
    <source>
        <strain evidence="2">DS-1 / DSM 13023 / NCIMB 13966</strain>
    </source>
</reference>
<organism evidence="1 2">
    <name type="scientific">Parvibaculum lavamentivorans (strain DS-1 / DSM 13023 / NCIMB 13966)</name>
    <dbReference type="NCBI Taxonomy" id="402881"/>
    <lineage>
        <taxon>Bacteria</taxon>
        <taxon>Pseudomonadati</taxon>
        <taxon>Pseudomonadota</taxon>
        <taxon>Alphaproteobacteria</taxon>
        <taxon>Hyphomicrobiales</taxon>
        <taxon>Parvibaculaceae</taxon>
        <taxon>Parvibaculum</taxon>
    </lineage>
</organism>
<proteinExistence type="predicted"/>
<evidence type="ECO:0000313" key="1">
    <source>
        <dbReference type="EMBL" id="ABS62236.1"/>
    </source>
</evidence>
<dbReference type="EMBL" id="CP000774">
    <property type="protein sequence ID" value="ABS62236.1"/>
    <property type="molecule type" value="Genomic_DNA"/>
</dbReference>
<sequence length="83" mass="8739">MLGDEMATTTLSGLMLLAALTAAEPEAAMSKMPAHDQYASGATCSLSGETRAGARKYCYYDCGGSRRTIVIAAGRPCAFTIRR</sequence>